<reference evidence="1" key="1">
    <citation type="journal article" date="2020" name="Cell">
        <title>Large-Scale Comparative Analyses of Tick Genomes Elucidate Their Genetic Diversity and Vector Capacities.</title>
        <authorList>
            <consortium name="Tick Genome and Microbiome Consortium (TIGMIC)"/>
            <person name="Jia N."/>
            <person name="Wang J."/>
            <person name="Shi W."/>
            <person name="Du L."/>
            <person name="Sun Y."/>
            <person name="Zhan W."/>
            <person name="Jiang J.F."/>
            <person name="Wang Q."/>
            <person name="Zhang B."/>
            <person name="Ji P."/>
            <person name="Bell-Sakyi L."/>
            <person name="Cui X.M."/>
            <person name="Yuan T.T."/>
            <person name="Jiang B.G."/>
            <person name="Yang W.F."/>
            <person name="Lam T.T."/>
            <person name="Chang Q.C."/>
            <person name="Ding S.J."/>
            <person name="Wang X.J."/>
            <person name="Zhu J.G."/>
            <person name="Ruan X.D."/>
            <person name="Zhao L."/>
            <person name="Wei J.T."/>
            <person name="Ye R.Z."/>
            <person name="Que T.C."/>
            <person name="Du C.H."/>
            <person name="Zhou Y.H."/>
            <person name="Cheng J.X."/>
            <person name="Dai P.F."/>
            <person name="Guo W.B."/>
            <person name="Han X.H."/>
            <person name="Huang E.J."/>
            <person name="Li L.F."/>
            <person name="Wei W."/>
            <person name="Gao Y.C."/>
            <person name="Liu J.Z."/>
            <person name="Shao H.Z."/>
            <person name="Wang X."/>
            <person name="Wang C.C."/>
            <person name="Yang T.C."/>
            <person name="Huo Q.B."/>
            <person name="Li W."/>
            <person name="Chen H.Y."/>
            <person name="Chen S.E."/>
            <person name="Zhou L.G."/>
            <person name="Ni X.B."/>
            <person name="Tian J.H."/>
            <person name="Sheng Y."/>
            <person name="Liu T."/>
            <person name="Pan Y.S."/>
            <person name="Xia L.Y."/>
            <person name="Li J."/>
            <person name="Zhao F."/>
            <person name="Cao W.C."/>
        </authorList>
    </citation>
    <scope>NUCLEOTIDE SEQUENCE</scope>
    <source>
        <strain evidence="1">Rmic-2018</strain>
    </source>
</reference>
<name>A0A9J6CV40_RHIMP</name>
<gene>
    <name evidence="1" type="ORF">HPB51_029091</name>
</gene>
<dbReference type="Proteomes" id="UP000821866">
    <property type="component" value="Unassembled WGS sequence"/>
</dbReference>
<sequence>MKTEREYMGAAVAFDAESKGGRDARHVYFAIKGDVFMPDKLLDLHYHTVDYEWKRVVKNESSSGSCLMLAFWGMHHAAKPINVACSSAFTSLRDCLLCSCSSLPCDEWWTKIARRSVSHLAFLRHANHLRIHPEADEMLRKLLSGSSWDTLDQDADHGAPPAYFQGIEVREQRYLYEATDTGCGSCYIGVRDKHDRFLITAAT</sequence>
<evidence type="ECO:0000313" key="2">
    <source>
        <dbReference type="Proteomes" id="UP000821866"/>
    </source>
</evidence>
<comment type="caution">
    <text evidence="1">The sequence shown here is derived from an EMBL/GenBank/DDBJ whole genome shotgun (WGS) entry which is preliminary data.</text>
</comment>
<keyword evidence="2" id="KW-1185">Reference proteome</keyword>
<accession>A0A9J6CV40</accession>
<dbReference type="EMBL" id="JABSTU010006291">
    <property type="protein sequence ID" value="KAH7934543.1"/>
    <property type="molecule type" value="Genomic_DNA"/>
</dbReference>
<proteinExistence type="predicted"/>
<reference evidence="1" key="2">
    <citation type="submission" date="2021-09" db="EMBL/GenBank/DDBJ databases">
        <authorList>
            <person name="Jia N."/>
            <person name="Wang J."/>
            <person name="Shi W."/>
            <person name="Du L."/>
            <person name="Sun Y."/>
            <person name="Zhan W."/>
            <person name="Jiang J."/>
            <person name="Wang Q."/>
            <person name="Zhang B."/>
            <person name="Ji P."/>
            <person name="Sakyi L.B."/>
            <person name="Cui X."/>
            <person name="Yuan T."/>
            <person name="Jiang B."/>
            <person name="Yang W."/>
            <person name="Lam T.T.-Y."/>
            <person name="Chang Q."/>
            <person name="Ding S."/>
            <person name="Wang X."/>
            <person name="Zhu J."/>
            <person name="Ruan X."/>
            <person name="Zhao L."/>
            <person name="Wei J."/>
            <person name="Que T."/>
            <person name="Du C."/>
            <person name="Cheng J."/>
            <person name="Dai P."/>
            <person name="Han X."/>
            <person name="Huang E."/>
            <person name="Gao Y."/>
            <person name="Liu J."/>
            <person name="Shao H."/>
            <person name="Ye R."/>
            <person name="Li L."/>
            <person name="Wei W."/>
            <person name="Wang X."/>
            <person name="Wang C."/>
            <person name="Huo Q."/>
            <person name="Li W."/>
            <person name="Guo W."/>
            <person name="Chen H."/>
            <person name="Chen S."/>
            <person name="Zhou L."/>
            <person name="Zhou L."/>
            <person name="Ni X."/>
            <person name="Tian J."/>
            <person name="Zhou Y."/>
            <person name="Sheng Y."/>
            <person name="Liu T."/>
            <person name="Pan Y."/>
            <person name="Xia L."/>
            <person name="Li J."/>
            <person name="Zhao F."/>
            <person name="Cao W."/>
        </authorList>
    </citation>
    <scope>NUCLEOTIDE SEQUENCE</scope>
    <source>
        <strain evidence="1">Rmic-2018</strain>
        <tissue evidence="1">Larvae</tissue>
    </source>
</reference>
<dbReference type="AlphaFoldDB" id="A0A9J6CV40"/>
<protein>
    <submittedName>
        <fullName evidence="1">Uncharacterized protein</fullName>
    </submittedName>
</protein>
<organism evidence="1 2">
    <name type="scientific">Rhipicephalus microplus</name>
    <name type="common">Cattle tick</name>
    <name type="synonym">Boophilus microplus</name>
    <dbReference type="NCBI Taxonomy" id="6941"/>
    <lineage>
        <taxon>Eukaryota</taxon>
        <taxon>Metazoa</taxon>
        <taxon>Ecdysozoa</taxon>
        <taxon>Arthropoda</taxon>
        <taxon>Chelicerata</taxon>
        <taxon>Arachnida</taxon>
        <taxon>Acari</taxon>
        <taxon>Parasitiformes</taxon>
        <taxon>Ixodida</taxon>
        <taxon>Ixodoidea</taxon>
        <taxon>Ixodidae</taxon>
        <taxon>Rhipicephalinae</taxon>
        <taxon>Rhipicephalus</taxon>
        <taxon>Boophilus</taxon>
    </lineage>
</organism>
<evidence type="ECO:0000313" key="1">
    <source>
        <dbReference type="EMBL" id="KAH7934543.1"/>
    </source>
</evidence>